<dbReference type="SUPFAM" id="SSF57840">
    <property type="entry name" value="Ribosomal protein L36"/>
    <property type="match status" value="1"/>
</dbReference>
<evidence type="ECO:0000256" key="5">
    <source>
        <dbReference type="RuleBase" id="RU000571"/>
    </source>
</evidence>
<evidence type="ECO:0000256" key="4">
    <source>
        <dbReference type="HAMAP-Rule" id="MF_00251"/>
    </source>
</evidence>
<feature type="compositionally biased region" description="Polar residues" evidence="6">
    <location>
        <begin position="30"/>
        <end position="68"/>
    </location>
</feature>
<sequence>MKVTSSLSSQKKRMANCQIVRRRGRVYVLNKSNPRFQARQGSSMHPNQGRASHANAAQNTGSPLSNTGRKSHAED</sequence>
<dbReference type="PANTHER" id="PTHR47781:SF1">
    <property type="entry name" value="LARGE RIBOSOMAL SUBUNIT PROTEIN BL36B"/>
    <property type="match status" value="1"/>
</dbReference>
<keyword evidence="2 4" id="KW-0689">Ribosomal protein</keyword>
<proteinExistence type="inferred from homology"/>
<dbReference type="NCBIfam" id="TIGR01022">
    <property type="entry name" value="rpmJ_bact"/>
    <property type="match status" value="1"/>
</dbReference>
<dbReference type="InterPro" id="IPR047621">
    <property type="entry name" value="Ribosomal_L36_bact"/>
</dbReference>
<keyword evidence="3 4" id="KW-0687">Ribonucleoprotein</keyword>
<comment type="similarity">
    <text evidence="1 4 5">Belongs to the bacterial ribosomal protein bL36 family.</text>
</comment>
<evidence type="ECO:0000256" key="1">
    <source>
        <dbReference type="ARBA" id="ARBA00007645"/>
    </source>
</evidence>
<name>A0AA48HWG8_9ALTE</name>
<evidence type="ECO:0000256" key="2">
    <source>
        <dbReference type="ARBA" id="ARBA00022980"/>
    </source>
</evidence>
<evidence type="ECO:0000313" key="7">
    <source>
        <dbReference type="EMBL" id="BDX05845.1"/>
    </source>
</evidence>
<feature type="region of interest" description="Disordered" evidence="6">
    <location>
        <begin position="30"/>
        <end position="75"/>
    </location>
</feature>
<evidence type="ECO:0000256" key="3">
    <source>
        <dbReference type="ARBA" id="ARBA00023274"/>
    </source>
</evidence>
<dbReference type="GO" id="GO:0005840">
    <property type="term" value="C:ribosome"/>
    <property type="evidence" value="ECO:0007669"/>
    <property type="project" value="UniProtKB-KW"/>
</dbReference>
<keyword evidence="8" id="KW-1185">Reference proteome</keyword>
<reference evidence="7" key="1">
    <citation type="submission" date="2023-01" db="EMBL/GenBank/DDBJ databases">
        <title>Complete genome sequence of Planctobacterium marinum strain Dej080120_11.</title>
        <authorList>
            <person name="Ueki S."/>
            <person name="Maruyama F."/>
        </authorList>
    </citation>
    <scope>NUCLEOTIDE SEQUENCE</scope>
    <source>
        <strain evidence="7">Dej080120_11</strain>
    </source>
</reference>
<dbReference type="HAMAP" id="MF_00251">
    <property type="entry name" value="Ribosomal_bL36"/>
    <property type="match status" value="1"/>
</dbReference>
<dbReference type="PANTHER" id="PTHR47781">
    <property type="entry name" value="50S RIBOSOMAL PROTEIN L36 2"/>
    <property type="match status" value="1"/>
</dbReference>
<dbReference type="Proteomes" id="UP001333710">
    <property type="component" value="Chromosome"/>
</dbReference>
<dbReference type="GO" id="GO:0006412">
    <property type="term" value="P:translation"/>
    <property type="evidence" value="ECO:0007669"/>
    <property type="project" value="UniProtKB-UniRule"/>
</dbReference>
<dbReference type="InterPro" id="IPR000473">
    <property type="entry name" value="Ribosomal_bL36"/>
</dbReference>
<dbReference type="EMBL" id="AP027272">
    <property type="protein sequence ID" value="BDX05845.1"/>
    <property type="molecule type" value="Genomic_DNA"/>
</dbReference>
<dbReference type="KEGG" id="pmaw:MACH26_13660"/>
<evidence type="ECO:0000313" key="8">
    <source>
        <dbReference type="Proteomes" id="UP001333710"/>
    </source>
</evidence>
<organism evidence="7 8">
    <name type="scientific">Planctobacterium marinum</name>
    <dbReference type="NCBI Taxonomy" id="1631968"/>
    <lineage>
        <taxon>Bacteria</taxon>
        <taxon>Pseudomonadati</taxon>
        <taxon>Pseudomonadota</taxon>
        <taxon>Gammaproteobacteria</taxon>
        <taxon>Alteromonadales</taxon>
        <taxon>Alteromonadaceae</taxon>
        <taxon>Planctobacterium</taxon>
    </lineage>
</organism>
<dbReference type="Pfam" id="PF00444">
    <property type="entry name" value="Ribosomal_L36"/>
    <property type="match status" value="1"/>
</dbReference>
<dbReference type="InterPro" id="IPR035977">
    <property type="entry name" value="Ribosomal_bL36_sp"/>
</dbReference>
<dbReference type="NCBIfam" id="NF002021">
    <property type="entry name" value="PRK00831.1"/>
    <property type="match status" value="1"/>
</dbReference>
<protein>
    <recommendedName>
        <fullName evidence="4">Large ribosomal subunit protein bL36</fullName>
    </recommendedName>
</protein>
<gene>
    <name evidence="4" type="primary">rpmJ</name>
    <name evidence="7" type="ORF">MACH26_13660</name>
</gene>
<dbReference type="GO" id="GO:1990904">
    <property type="term" value="C:ribonucleoprotein complex"/>
    <property type="evidence" value="ECO:0007669"/>
    <property type="project" value="UniProtKB-KW"/>
</dbReference>
<evidence type="ECO:0000256" key="6">
    <source>
        <dbReference type="SAM" id="MobiDB-lite"/>
    </source>
</evidence>
<accession>A0AA48HWG8</accession>
<dbReference type="AlphaFoldDB" id="A0AA48HWG8"/>
<dbReference type="GO" id="GO:0003735">
    <property type="term" value="F:structural constituent of ribosome"/>
    <property type="evidence" value="ECO:0007669"/>
    <property type="project" value="InterPro"/>
</dbReference>